<organism evidence="11 12">
    <name type="scientific">Helcococcus kunzii ATCC 51366</name>
    <dbReference type="NCBI Taxonomy" id="883114"/>
    <lineage>
        <taxon>Bacteria</taxon>
        <taxon>Bacillati</taxon>
        <taxon>Bacillota</taxon>
        <taxon>Tissierellia</taxon>
        <taxon>Tissierellales</taxon>
        <taxon>Peptoniphilaceae</taxon>
        <taxon>Helcococcus</taxon>
    </lineage>
</organism>
<dbReference type="PANTHER" id="PTHR11693">
    <property type="entry name" value="ATP SYNTHASE GAMMA CHAIN"/>
    <property type="match status" value="1"/>
</dbReference>
<dbReference type="HAMAP" id="MF_00815">
    <property type="entry name" value="ATP_synth_gamma_bact"/>
    <property type="match status" value="1"/>
</dbReference>
<protein>
    <recommendedName>
        <fullName evidence="10">ATP synthase gamma chain</fullName>
    </recommendedName>
    <alternativeName>
        <fullName evidence="10">ATP synthase F1 sector gamma subunit</fullName>
    </alternativeName>
    <alternativeName>
        <fullName evidence="10">F-ATPase gamma subunit</fullName>
    </alternativeName>
</protein>
<dbReference type="GO" id="GO:0046933">
    <property type="term" value="F:proton-transporting ATP synthase activity, rotational mechanism"/>
    <property type="evidence" value="ECO:0007669"/>
    <property type="project" value="UniProtKB-UniRule"/>
</dbReference>
<gene>
    <name evidence="10" type="primary">atpG</name>
    <name evidence="11" type="ORF">HMPREF9709_00959</name>
</gene>
<evidence type="ECO:0000256" key="6">
    <source>
        <dbReference type="ARBA" id="ARBA00023065"/>
    </source>
</evidence>
<reference evidence="11 12" key="1">
    <citation type="submission" date="2012-01" db="EMBL/GenBank/DDBJ databases">
        <title>The Genome Sequence of Helcococcus kunzii ATCC 51366.</title>
        <authorList>
            <consortium name="The Broad Institute Genome Sequencing Platform"/>
            <person name="Earl A."/>
            <person name="Ward D."/>
            <person name="Feldgarden M."/>
            <person name="Gevers D."/>
            <person name="Huys G."/>
            <person name="Young S.K."/>
            <person name="Zeng Q."/>
            <person name="Gargeya S."/>
            <person name="Fitzgerald M."/>
            <person name="Haas B."/>
            <person name="Abouelleil A."/>
            <person name="Alvarado L."/>
            <person name="Arachchi H.M."/>
            <person name="Berlin A."/>
            <person name="Chapman S.B."/>
            <person name="Gearin G."/>
            <person name="Goldberg J."/>
            <person name="Griggs A."/>
            <person name="Gujja S."/>
            <person name="Hansen M."/>
            <person name="Heiman D."/>
            <person name="Howarth C."/>
            <person name="Larimer J."/>
            <person name="Lui A."/>
            <person name="MacDonald P.J.P."/>
            <person name="McCowen C."/>
            <person name="Montmayeur A."/>
            <person name="Murphy C."/>
            <person name="Neiman D."/>
            <person name="Pearson M."/>
            <person name="Priest M."/>
            <person name="Roberts A."/>
            <person name="Saif S."/>
            <person name="Shea T."/>
            <person name="Sisk P."/>
            <person name="Stolte C."/>
            <person name="Sykes S."/>
            <person name="Wortman J."/>
            <person name="Nusbaum C."/>
            <person name="Birren B."/>
        </authorList>
    </citation>
    <scope>NUCLEOTIDE SEQUENCE [LARGE SCALE GENOMIC DNA]</scope>
    <source>
        <strain evidence="11 12">ATCC 51366</strain>
    </source>
</reference>
<evidence type="ECO:0000256" key="4">
    <source>
        <dbReference type="ARBA" id="ARBA00022448"/>
    </source>
</evidence>
<dbReference type="PRINTS" id="PR00126">
    <property type="entry name" value="ATPASEGAMMA"/>
</dbReference>
<comment type="caution">
    <text evidence="11">The sequence shown here is derived from an EMBL/GenBank/DDBJ whole genome shotgun (WGS) entry which is preliminary data.</text>
</comment>
<dbReference type="STRING" id="883114.HMPREF9709_00959"/>
<evidence type="ECO:0000313" key="12">
    <source>
        <dbReference type="Proteomes" id="UP000004191"/>
    </source>
</evidence>
<keyword evidence="9 10" id="KW-0066">ATP synthesis</keyword>
<keyword evidence="6 10" id="KW-0406">Ion transport</keyword>
<comment type="similarity">
    <text evidence="3 10">Belongs to the ATPase gamma chain family.</text>
</comment>
<name>H3NNP8_9FIRM</name>
<evidence type="ECO:0000256" key="5">
    <source>
        <dbReference type="ARBA" id="ARBA00022781"/>
    </source>
</evidence>
<dbReference type="InterPro" id="IPR000131">
    <property type="entry name" value="ATP_synth_F1_gsu"/>
</dbReference>
<dbReference type="AlphaFoldDB" id="H3NNP8"/>
<dbReference type="eggNOG" id="COG0224">
    <property type="taxonomic scope" value="Bacteria"/>
</dbReference>
<dbReference type="GO" id="GO:0005524">
    <property type="term" value="F:ATP binding"/>
    <property type="evidence" value="ECO:0007669"/>
    <property type="project" value="UniProtKB-UniRule"/>
</dbReference>
<sequence>MSSTKEIKSRIKSINDTRKITNAMYLISSTKIKKAKLALDETRPYFYALRTEIKRIFRTIKDLEHKYLYPINMDNFVDGDNGFLVITADKGLAGPYNSNVIKKTMEIAKETAKLYVVGEYGRHHLKRHGVKIVDDFNYSAQTPTLEEARQIAKILIDEYNSGVIKKLFIVYTDFDGKVTTEAKLTRLLPFHRDYFDSAKKEAEEDVHNEFNFTSDVGELLDDLAENYIVGFIYSALVDSYCSELNYRMNAMNSANQNADKILETLSLEYNRVRQSSITQEIIEVSSGAKVMKRKRKKAKNNETTR</sequence>
<keyword evidence="5 10" id="KW-0375">Hydrogen ion transport</keyword>
<dbReference type="InterPro" id="IPR035968">
    <property type="entry name" value="ATP_synth_F1_ATPase_gsu"/>
</dbReference>
<dbReference type="GO" id="GO:0005886">
    <property type="term" value="C:plasma membrane"/>
    <property type="evidence" value="ECO:0007669"/>
    <property type="project" value="UniProtKB-SubCell"/>
</dbReference>
<dbReference type="HOGENOM" id="CLU_050669_0_1_9"/>
<evidence type="ECO:0000256" key="7">
    <source>
        <dbReference type="ARBA" id="ARBA00023136"/>
    </source>
</evidence>
<dbReference type="EMBL" id="AGEI01000021">
    <property type="protein sequence ID" value="EHR34023.1"/>
    <property type="molecule type" value="Genomic_DNA"/>
</dbReference>
<dbReference type="NCBIfam" id="TIGR01146">
    <property type="entry name" value="ATPsyn_F1gamma"/>
    <property type="match status" value="1"/>
</dbReference>
<keyword evidence="8 10" id="KW-0139">CF(1)</keyword>
<dbReference type="PATRIC" id="fig|883114.3.peg.949"/>
<evidence type="ECO:0000256" key="3">
    <source>
        <dbReference type="ARBA" id="ARBA00007681"/>
    </source>
</evidence>
<keyword evidence="12" id="KW-1185">Reference proteome</keyword>
<evidence type="ECO:0000256" key="10">
    <source>
        <dbReference type="HAMAP-Rule" id="MF_00815"/>
    </source>
</evidence>
<dbReference type="Gene3D" id="1.10.287.80">
    <property type="entry name" value="ATP synthase, gamma subunit, helix hairpin domain"/>
    <property type="match status" value="1"/>
</dbReference>
<dbReference type="OrthoDB" id="9812769at2"/>
<evidence type="ECO:0000256" key="1">
    <source>
        <dbReference type="ARBA" id="ARBA00003456"/>
    </source>
</evidence>
<dbReference type="GO" id="GO:0042777">
    <property type="term" value="P:proton motive force-driven plasma membrane ATP synthesis"/>
    <property type="evidence" value="ECO:0007669"/>
    <property type="project" value="UniProtKB-UniRule"/>
</dbReference>
<keyword evidence="10" id="KW-1003">Cell membrane</keyword>
<dbReference type="PANTHER" id="PTHR11693:SF22">
    <property type="entry name" value="ATP SYNTHASE SUBUNIT GAMMA, MITOCHONDRIAL"/>
    <property type="match status" value="1"/>
</dbReference>
<dbReference type="GeneID" id="96998951"/>
<proteinExistence type="inferred from homology"/>
<evidence type="ECO:0000313" key="11">
    <source>
        <dbReference type="EMBL" id="EHR34023.1"/>
    </source>
</evidence>
<evidence type="ECO:0000256" key="9">
    <source>
        <dbReference type="ARBA" id="ARBA00023310"/>
    </source>
</evidence>
<comment type="subcellular location">
    <subcellularLocation>
        <location evidence="10">Cell membrane</location>
        <topology evidence="10">Peripheral membrane protein</topology>
    </subcellularLocation>
    <subcellularLocation>
        <location evidence="2">Membrane</location>
        <topology evidence="2">Peripheral membrane protein</topology>
    </subcellularLocation>
</comment>
<comment type="function">
    <text evidence="1 10">Produces ATP from ADP in the presence of a proton gradient across the membrane. The gamma chain is believed to be important in regulating ATPase activity and the flow of protons through the CF(0) complex.</text>
</comment>
<comment type="subunit">
    <text evidence="10">F-type ATPases have 2 components, CF(1) - the catalytic core - and CF(0) - the membrane proton channel. CF(1) has five subunits: alpha(3), beta(3), gamma(1), delta(1), epsilon(1). CF(0) has three main subunits: a, b and c.</text>
</comment>
<dbReference type="Pfam" id="PF00231">
    <property type="entry name" value="ATP-synt"/>
    <property type="match status" value="1"/>
</dbReference>
<accession>H3NNP8</accession>
<dbReference type="SUPFAM" id="SSF52943">
    <property type="entry name" value="ATP synthase (F1-ATPase), gamma subunit"/>
    <property type="match status" value="1"/>
</dbReference>
<dbReference type="Gene3D" id="3.40.1380.10">
    <property type="match status" value="1"/>
</dbReference>
<dbReference type="CDD" id="cd12151">
    <property type="entry name" value="F1-ATPase_gamma"/>
    <property type="match status" value="1"/>
</dbReference>
<keyword evidence="4 10" id="KW-0813">Transport</keyword>
<dbReference type="GO" id="GO:0045259">
    <property type="term" value="C:proton-transporting ATP synthase complex"/>
    <property type="evidence" value="ECO:0007669"/>
    <property type="project" value="UniProtKB-KW"/>
</dbReference>
<evidence type="ECO:0000256" key="2">
    <source>
        <dbReference type="ARBA" id="ARBA00004170"/>
    </source>
</evidence>
<dbReference type="RefSeq" id="WP_005398417.1">
    <property type="nucleotide sequence ID" value="NZ_JH601088.1"/>
</dbReference>
<evidence type="ECO:0000256" key="8">
    <source>
        <dbReference type="ARBA" id="ARBA00023196"/>
    </source>
</evidence>
<keyword evidence="7 10" id="KW-0472">Membrane</keyword>
<dbReference type="Proteomes" id="UP000004191">
    <property type="component" value="Unassembled WGS sequence"/>
</dbReference>